<reference evidence="3" key="1">
    <citation type="submission" date="2017-02" db="UniProtKB">
        <authorList>
            <consortium name="WormBaseParasite"/>
        </authorList>
    </citation>
    <scope>IDENTIFICATION</scope>
</reference>
<evidence type="ECO:0000313" key="2">
    <source>
        <dbReference type="Proteomes" id="UP000046392"/>
    </source>
</evidence>
<feature type="transmembrane region" description="Helical" evidence="1">
    <location>
        <begin position="6"/>
        <end position="30"/>
    </location>
</feature>
<keyword evidence="1" id="KW-1133">Transmembrane helix</keyword>
<feature type="transmembrane region" description="Helical" evidence="1">
    <location>
        <begin position="128"/>
        <end position="150"/>
    </location>
</feature>
<name>A0A0N5C4Y5_STREA</name>
<keyword evidence="2" id="KW-1185">Reference proteome</keyword>
<organism evidence="2 3">
    <name type="scientific">Strongyloides papillosus</name>
    <name type="common">Intestinal threadworm</name>
    <dbReference type="NCBI Taxonomy" id="174720"/>
    <lineage>
        <taxon>Eukaryota</taxon>
        <taxon>Metazoa</taxon>
        <taxon>Ecdysozoa</taxon>
        <taxon>Nematoda</taxon>
        <taxon>Chromadorea</taxon>
        <taxon>Rhabditida</taxon>
        <taxon>Tylenchina</taxon>
        <taxon>Panagrolaimomorpha</taxon>
        <taxon>Strongyloidoidea</taxon>
        <taxon>Strongyloididae</taxon>
        <taxon>Strongyloides</taxon>
    </lineage>
</organism>
<protein>
    <submittedName>
        <fullName evidence="3">7TM_GPCR_Srx domain-containing protein</fullName>
    </submittedName>
</protein>
<proteinExistence type="predicted"/>
<accession>A0A0N5C4Y5</accession>
<evidence type="ECO:0000256" key="1">
    <source>
        <dbReference type="SAM" id="Phobius"/>
    </source>
</evidence>
<sequence>MDYVSYTITISAFVIGIIANSTGICVVVNYPAEKKNKHSGILLLIQFIAGLLTCIFQSVFSMYPLVIEGHLVYILNISDSFLYNFSIKRFCISFVFFFLYFNVVYVAGLVTGRYFLVCRQNYLNLKQAFSIFIFTTIPCICVSLAVWFIASEDIPGSILYDWIKKNNINLIGISESTEAIAFNLTINDDINISKFGSSNCYRNTNNNFFYNDNNGKHKNTVYTWHIINKPINARSMYQSYSILRIIL</sequence>
<keyword evidence="1" id="KW-0812">Transmembrane</keyword>
<keyword evidence="1" id="KW-0472">Membrane</keyword>
<feature type="transmembrane region" description="Helical" evidence="1">
    <location>
        <begin position="87"/>
        <end position="116"/>
    </location>
</feature>
<dbReference type="AlphaFoldDB" id="A0A0N5C4Y5"/>
<dbReference type="WBParaSite" id="SPAL_0001301250.1">
    <property type="protein sequence ID" value="SPAL_0001301250.1"/>
    <property type="gene ID" value="SPAL_0001301250"/>
</dbReference>
<dbReference type="Proteomes" id="UP000046392">
    <property type="component" value="Unplaced"/>
</dbReference>
<evidence type="ECO:0000313" key="3">
    <source>
        <dbReference type="WBParaSite" id="SPAL_0001301250.1"/>
    </source>
</evidence>
<feature type="transmembrane region" description="Helical" evidence="1">
    <location>
        <begin position="42"/>
        <end position="67"/>
    </location>
</feature>